<evidence type="ECO:0000313" key="2">
    <source>
        <dbReference type="Proteomes" id="UP000499080"/>
    </source>
</evidence>
<comment type="caution">
    <text evidence="1">The sequence shown here is derived from an EMBL/GenBank/DDBJ whole genome shotgun (WGS) entry which is preliminary data.</text>
</comment>
<organism evidence="1 2">
    <name type="scientific">Araneus ventricosus</name>
    <name type="common">Orbweaver spider</name>
    <name type="synonym">Epeira ventricosa</name>
    <dbReference type="NCBI Taxonomy" id="182803"/>
    <lineage>
        <taxon>Eukaryota</taxon>
        <taxon>Metazoa</taxon>
        <taxon>Ecdysozoa</taxon>
        <taxon>Arthropoda</taxon>
        <taxon>Chelicerata</taxon>
        <taxon>Arachnida</taxon>
        <taxon>Araneae</taxon>
        <taxon>Araneomorphae</taxon>
        <taxon>Entelegynae</taxon>
        <taxon>Araneoidea</taxon>
        <taxon>Araneidae</taxon>
        <taxon>Araneus</taxon>
    </lineage>
</organism>
<sequence>MRDVIGQPEERQCTAIIRKGACMSVRRPRMRVLCPGAGSTVGCPGGVITVYQCVHGGKVGLPNLTETPDMKKELLCGNSLEDKNYQQHIRSYLLSAATTVLCTEKF</sequence>
<reference evidence="1 2" key="1">
    <citation type="journal article" date="2019" name="Sci. Rep.">
        <title>Orb-weaving spider Araneus ventricosus genome elucidates the spidroin gene catalogue.</title>
        <authorList>
            <person name="Kono N."/>
            <person name="Nakamura H."/>
            <person name="Ohtoshi R."/>
            <person name="Moran D.A.P."/>
            <person name="Shinohara A."/>
            <person name="Yoshida Y."/>
            <person name="Fujiwara M."/>
            <person name="Mori M."/>
            <person name="Tomita M."/>
            <person name="Arakawa K."/>
        </authorList>
    </citation>
    <scope>NUCLEOTIDE SEQUENCE [LARGE SCALE GENOMIC DNA]</scope>
</reference>
<proteinExistence type="predicted"/>
<accession>A0A4Y2PFT0</accession>
<gene>
    <name evidence="1" type="ORF">AVEN_64318_1</name>
</gene>
<protein>
    <submittedName>
        <fullName evidence="1">Uncharacterized protein</fullName>
    </submittedName>
</protein>
<keyword evidence="2" id="KW-1185">Reference proteome</keyword>
<dbReference type="AlphaFoldDB" id="A0A4Y2PFT0"/>
<dbReference type="Proteomes" id="UP000499080">
    <property type="component" value="Unassembled WGS sequence"/>
</dbReference>
<evidence type="ECO:0000313" key="1">
    <source>
        <dbReference type="EMBL" id="GBN50868.1"/>
    </source>
</evidence>
<dbReference type="OrthoDB" id="7696245at2759"/>
<name>A0A4Y2PFT0_ARAVE</name>
<dbReference type="EMBL" id="BGPR01011348">
    <property type="protein sequence ID" value="GBN50868.1"/>
    <property type="molecule type" value="Genomic_DNA"/>
</dbReference>